<keyword evidence="3" id="KW-1185">Reference proteome</keyword>
<name>A0A170YIG7_9BACT</name>
<dbReference type="STRING" id="681398.PJIAN_1419"/>
<organism evidence="2 3">
    <name type="scientific">Paludibacter jiangxiensis</name>
    <dbReference type="NCBI Taxonomy" id="681398"/>
    <lineage>
        <taxon>Bacteria</taxon>
        <taxon>Pseudomonadati</taxon>
        <taxon>Bacteroidota</taxon>
        <taxon>Bacteroidia</taxon>
        <taxon>Bacteroidales</taxon>
        <taxon>Paludibacteraceae</taxon>
        <taxon>Paludibacter</taxon>
    </lineage>
</organism>
<protein>
    <submittedName>
        <fullName evidence="2">Starch-binding associating with outer membrane</fullName>
    </submittedName>
</protein>
<dbReference type="InterPro" id="IPR011990">
    <property type="entry name" value="TPR-like_helical_dom_sf"/>
</dbReference>
<gene>
    <name evidence="2" type="ORF">PJIAN_1419</name>
</gene>
<dbReference type="RefSeq" id="WP_068701542.1">
    <property type="nucleotide sequence ID" value="NZ_BDCR01000001.1"/>
</dbReference>
<reference evidence="3" key="2">
    <citation type="journal article" date="2017" name="Genome Announc.">
        <title>Draft genome sequence of Paludibacter jiangxiensis NM7(T), a propionate-producing fermentative bacterium.</title>
        <authorList>
            <person name="Qiu Y.-L."/>
            <person name="Tourlousse D.M."/>
            <person name="Matsuura N."/>
            <person name="Ohashi A."/>
            <person name="Sekiguchi Y."/>
        </authorList>
    </citation>
    <scope>NUCLEOTIDE SEQUENCE [LARGE SCALE GENOMIC DNA]</scope>
    <source>
        <strain evidence="3">NM7</strain>
    </source>
</reference>
<dbReference type="EMBL" id="BDCR01000001">
    <property type="protein sequence ID" value="GAT61833.1"/>
    <property type="molecule type" value="Genomic_DNA"/>
</dbReference>
<dbReference type="Gene3D" id="1.20.120.840">
    <property type="entry name" value="SusD-like, tetratrico peptide repeats domain"/>
    <property type="match status" value="1"/>
</dbReference>
<evidence type="ECO:0000256" key="1">
    <source>
        <dbReference type="SAM" id="SignalP"/>
    </source>
</evidence>
<sequence>MKTKINISKWAFLALGIAFLSSCSEDVMDKINENKDNAKDVTSKFIITDIETSTAFNIVGSDLSFYASVYMEHEVGTYNQMWDAETRNTQPTSASTYDNSWKTLYQNLKNAKTVIAKCSTGGVEAGNQVTKGVAEVLAAYNLAILTDLFGDVPWSQACDLSILQPTVDKQKDIYAAVFAYLNAAITDLAGKDGAFSGSLGGQDLLFGGSAKAWTKFAYGLKARYTMHLLYRSTDKTTDLNNIITWADKSFTSADEDAKYAVYQGQGTAAASPFAQFYYDRDYFSVSQSFLDKLTARNDPRANVLFMDASWNLQTNPAKIYAAPNGTADEAMDSYDLSVYSVAFKMPTNLLSYHELQFLKAEAYARLNDNTNAWAALQEAISSCISTKITTLVDDVNTEQDLGATAISDTQIQTYITSKVKPLFDANPLQEVMVQKYLGFYGGEGEALESYNDYRRLQAFGQQSFIPLSNPKNSSKFPLRYGYGTSDVTANPNVEALYGNGQYVYSEKVWWAGGSR</sequence>
<dbReference type="SUPFAM" id="SSF48452">
    <property type="entry name" value="TPR-like"/>
    <property type="match status" value="1"/>
</dbReference>
<feature type="signal peptide" evidence="1">
    <location>
        <begin position="1"/>
        <end position="24"/>
    </location>
</feature>
<dbReference type="OrthoDB" id="1109828at2"/>
<evidence type="ECO:0000313" key="3">
    <source>
        <dbReference type="Proteomes" id="UP000076586"/>
    </source>
</evidence>
<dbReference type="Gene3D" id="1.25.40.390">
    <property type="match status" value="2"/>
</dbReference>
<keyword evidence="1" id="KW-0732">Signal</keyword>
<dbReference type="InterPro" id="IPR041662">
    <property type="entry name" value="SusD-like_2"/>
</dbReference>
<feature type="chain" id="PRO_5007904853" evidence="1">
    <location>
        <begin position="25"/>
        <end position="515"/>
    </location>
</feature>
<dbReference type="PROSITE" id="PS51257">
    <property type="entry name" value="PROKAR_LIPOPROTEIN"/>
    <property type="match status" value="1"/>
</dbReference>
<proteinExistence type="predicted"/>
<reference evidence="3" key="1">
    <citation type="submission" date="2016-04" db="EMBL/GenBank/DDBJ databases">
        <title>Draft genome sequence of Paludibacter jiangxiensis strain NM7.</title>
        <authorList>
            <person name="Qiu Y."/>
            <person name="Matsuura N."/>
            <person name="Ohashi A."/>
            <person name="Tourlousse M.D."/>
            <person name="Sekiguchi Y."/>
        </authorList>
    </citation>
    <scope>NUCLEOTIDE SEQUENCE [LARGE SCALE GENOMIC DNA]</scope>
    <source>
        <strain evidence="3">NM7</strain>
    </source>
</reference>
<dbReference type="Pfam" id="PF12771">
    <property type="entry name" value="SusD-like_2"/>
    <property type="match status" value="1"/>
</dbReference>
<comment type="caution">
    <text evidence="2">The sequence shown here is derived from an EMBL/GenBank/DDBJ whole genome shotgun (WGS) entry which is preliminary data.</text>
</comment>
<evidence type="ECO:0000313" key="2">
    <source>
        <dbReference type="EMBL" id="GAT61833.1"/>
    </source>
</evidence>
<dbReference type="AlphaFoldDB" id="A0A170YIG7"/>
<accession>A0A170YIG7</accession>
<dbReference type="Proteomes" id="UP000076586">
    <property type="component" value="Unassembled WGS sequence"/>
</dbReference>